<evidence type="ECO:0000256" key="7">
    <source>
        <dbReference type="ARBA" id="ARBA00023242"/>
    </source>
</evidence>
<comment type="caution">
    <text evidence="10">The sequence shown here is derived from an EMBL/GenBank/DDBJ whole genome shotgun (WGS) entry which is preliminary data.</text>
</comment>
<dbReference type="PRINTS" id="PR00320">
    <property type="entry name" value="GPROTEINBRPT"/>
</dbReference>
<feature type="repeat" description="WD" evidence="8">
    <location>
        <begin position="8"/>
        <end position="40"/>
    </location>
</feature>
<dbReference type="GO" id="GO:1904263">
    <property type="term" value="P:positive regulation of TORC1 signaling"/>
    <property type="evidence" value="ECO:0007669"/>
    <property type="project" value="TreeGrafter"/>
</dbReference>
<dbReference type="GeneID" id="68112784"/>
<protein>
    <recommendedName>
        <fullName evidence="12">Guanine nucleotide-binding protein subunit beta-like protein</fullName>
    </recommendedName>
</protein>
<dbReference type="GO" id="GO:0035859">
    <property type="term" value="C:Seh1-associated complex"/>
    <property type="evidence" value="ECO:0007669"/>
    <property type="project" value="TreeGrafter"/>
</dbReference>
<keyword evidence="7" id="KW-0539">Nucleus</keyword>
<dbReference type="InterPro" id="IPR001680">
    <property type="entry name" value="WD40_rpt"/>
</dbReference>
<feature type="region of interest" description="Disordered" evidence="9">
    <location>
        <begin position="169"/>
        <end position="201"/>
    </location>
</feature>
<keyword evidence="6" id="KW-0653">Protein transport</keyword>
<dbReference type="EMBL" id="VFQX01000044">
    <property type="protein sequence ID" value="KAF0975572.1"/>
    <property type="molecule type" value="Genomic_DNA"/>
</dbReference>
<evidence type="ECO:0000256" key="4">
    <source>
        <dbReference type="ARBA" id="ARBA00022574"/>
    </source>
</evidence>
<evidence type="ECO:0000313" key="11">
    <source>
        <dbReference type="Proteomes" id="UP000444721"/>
    </source>
</evidence>
<keyword evidence="4 8" id="KW-0853">WD repeat</keyword>
<keyword evidence="3" id="KW-0813">Transport</keyword>
<dbReference type="VEuPathDB" id="AmoebaDB:NfTy_067210"/>
<dbReference type="PROSITE" id="PS50082">
    <property type="entry name" value="WD_REPEATS_2"/>
    <property type="match status" value="4"/>
</dbReference>
<dbReference type="SUPFAM" id="SSF50978">
    <property type="entry name" value="WD40 repeat-like"/>
    <property type="match status" value="1"/>
</dbReference>
<name>A0A6A5BL36_NAEFO</name>
<reference evidence="10 11" key="1">
    <citation type="journal article" date="2019" name="Sci. Rep.">
        <title>Nanopore sequencing improves the draft genome of the human pathogenic amoeba Naegleria fowleri.</title>
        <authorList>
            <person name="Liechti N."/>
            <person name="Schurch N."/>
            <person name="Bruggmann R."/>
            <person name="Wittwer M."/>
        </authorList>
    </citation>
    <scope>NUCLEOTIDE SEQUENCE [LARGE SCALE GENOMIC DNA]</scope>
    <source>
        <strain evidence="10 11">ATCC 30894</strain>
    </source>
</reference>
<feature type="repeat" description="WD" evidence="8">
    <location>
        <begin position="391"/>
        <end position="436"/>
    </location>
</feature>
<dbReference type="AlphaFoldDB" id="A0A6A5BL36"/>
<dbReference type="InterPro" id="IPR036322">
    <property type="entry name" value="WD40_repeat_dom_sf"/>
</dbReference>
<gene>
    <name evidence="10" type="ORF">FDP41_005566</name>
</gene>
<proteinExistence type="inferred from homology"/>
<dbReference type="PANTHER" id="PTHR11024">
    <property type="entry name" value="NUCLEAR PORE COMPLEX PROTEIN SEC13 / SEH1 FAMILY MEMBER"/>
    <property type="match status" value="1"/>
</dbReference>
<feature type="compositionally biased region" description="Low complexity" evidence="9">
    <location>
        <begin position="47"/>
        <end position="68"/>
    </location>
</feature>
<dbReference type="OrthoDB" id="364224at2759"/>
<sequence length="497" mass="54528">MRVVDSFPSTHNYYIHDLKYDFYGERIASCSSDHHIKVWDRVETSSATSPNTNIPNITSSTSTASSTTTNQKSWKCTYDWKAHNGSIWKVEWAHPEFGQVLASCSYDHTVSIWEEPPANSGPGSGLAPIMISQGIIGNSSKDGVNIQQQMISSGGVGTTSGPVIHTSASSGNLQTLPRVSSSTNVQQPEGLSEGNISPASNLDQNVAVANGNPMMSTSSSNLAQQQIQTNTTAGSAAGTAGPLSRRAWLLKATLVDSTDDVVDIKFAPKHLGLKLATCSLSGKVRIYDAFDVMNLAYWNIGHDFDANNGGKIHCLSWCPYRFKEPMMVIGCEDGKLRIWHYTQNRKWQSWTPSTIIPNIHNISQQLIGFTPGTPIKPISVNEGNVSQVIALFGHAQPVHDVAWAPNLGRSYDLIASASKDGSVRIWKIITETKTVELMEMDETHKHNSEVWKVEWNLSGTVLASSGDDGTVRLWKYNFDEKRWKCESVVEGLNKNEN</sequence>
<dbReference type="PANTHER" id="PTHR11024:SF3">
    <property type="entry name" value="NUCLEOPORIN SEH1"/>
    <property type="match status" value="1"/>
</dbReference>
<dbReference type="GO" id="GO:0034198">
    <property type="term" value="P:cellular response to amino acid starvation"/>
    <property type="evidence" value="ECO:0007669"/>
    <property type="project" value="TreeGrafter"/>
</dbReference>
<evidence type="ECO:0000313" key="10">
    <source>
        <dbReference type="EMBL" id="KAF0975572.1"/>
    </source>
</evidence>
<dbReference type="Proteomes" id="UP000444721">
    <property type="component" value="Unassembled WGS sequence"/>
</dbReference>
<accession>A0A6A5BL36</accession>
<dbReference type="InterPro" id="IPR037363">
    <property type="entry name" value="Sec13/Seh1_fam"/>
</dbReference>
<feature type="repeat" description="WD" evidence="8">
    <location>
        <begin position="443"/>
        <end position="475"/>
    </location>
</feature>
<evidence type="ECO:0000256" key="1">
    <source>
        <dbReference type="ARBA" id="ARBA00004259"/>
    </source>
</evidence>
<dbReference type="GO" id="GO:0031080">
    <property type="term" value="C:nuclear pore outer ring"/>
    <property type="evidence" value="ECO:0007669"/>
    <property type="project" value="TreeGrafter"/>
</dbReference>
<keyword evidence="5" id="KW-0677">Repeat</keyword>
<comment type="subcellular location">
    <subcellularLocation>
        <location evidence="1">Nucleus envelope</location>
    </subcellularLocation>
</comment>
<dbReference type="VEuPathDB" id="AmoebaDB:FDP41_005566"/>
<dbReference type="GO" id="GO:0005198">
    <property type="term" value="F:structural molecule activity"/>
    <property type="evidence" value="ECO:0007669"/>
    <property type="project" value="InterPro"/>
</dbReference>
<organism evidence="10 11">
    <name type="scientific">Naegleria fowleri</name>
    <name type="common">Brain eating amoeba</name>
    <dbReference type="NCBI Taxonomy" id="5763"/>
    <lineage>
        <taxon>Eukaryota</taxon>
        <taxon>Discoba</taxon>
        <taxon>Heterolobosea</taxon>
        <taxon>Tetramitia</taxon>
        <taxon>Eutetramitia</taxon>
        <taxon>Vahlkampfiidae</taxon>
        <taxon>Naegleria</taxon>
    </lineage>
</organism>
<dbReference type="GO" id="GO:0015031">
    <property type="term" value="P:protein transport"/>
    <property type="evidence" value="ECO:0007669"/>
    <property type="project" value="UniProtKB-KW"/>
</dbReference>
<dbReference type="Gene3D" id="2.130.10.10">
    <property type="entry name" value="YVTN repeat-like/Quinoprotein amine dehydrogenase"/>
    <property type="match status" value="1"/>
</dbReference>
<dbReference type="PROSITE" id="PS50294">
    <property type="entry name" value="WD_REPEATS_REGION"/>
    <property type="match status" value="2"/>
</dbReference>
<feature type="region of interest" description="Disordered" evidence="9">
    <location>
        <begin position="45"/>
        <end position="68"/>
    </location>
</feature>
<dbReference type="InterPro" id="IPR015943">
    <property type="entry name" value="WD40/YVTN_repeat-like_dom_sf"/>
</dbReference>
<evidence type="ECO:0000256" key="5">
    <source>
        <dbReference type="ARBA" id="ARBA00022737"/>
    </source>
</evidence>
<dbReference type="RefSeq" id="XP_044560285.1">
    <property type="nucleotide sequence ID" value="XM_044709104.1"/>
</dbReference>
<dbReference type="SMART" id="SM00320">
    <property type="entry name" value="WD40"/>
    <property type="match status" value="6"/>
</dbReference>
<evidence type="ECO:0000256" key="2">
    <source>
        <dbReference type="ARBA" id="ARBA00010102"/>
    </source>
</evidence>
<keyword evidence="11" id="KW-1185">Reference proteome</keyword>
<dbReference type="VEuPathDB" id="AmoebaDB:NF0023940"/>
<comment type="similarity">
    <text evidence="2">Belongs to the WD repeat SEC13 family.</text>
</comment>
<evidence type="ECO:0000256" key="6">
    <source>
        <dbReference type="ARBA" id="ARBA00022927"/>
    </source>
</evidence>
<evidence type="ECO:0000256" key="3">
    <source>
        <dbReference type="ARBA" id="ARBA00022448"/>
    </source>
</evidence>
<evidence type="ECO:0000256" key="9">
    <source>
        <dbReference type="SAM" id="MobiDB-lite"/>
    </source>
</evidence>
<evidence type="ECO:0008006" key="12">
    <source>
        <dbReference type="Google" id="ProtNLM"/>
    </source>
</evidence>
<feature type="repeat" description="WD" evidence="8">
    <location>
        <begin position="80"/>
        <end position="114"/>
    </location>
</feature>
<evidence type="ECO:0000256" key="8">
    <source>
        <dbReference type="PROSITE-ProRule" id="PRU00221"/>
    </source>
</evidence>
<dbReference type="InterPro" id="IPR020472">
    <property type="entry name" value="WD40_PAC1"/>
</dbReference>
<dbReference type="Pfam" id="PF00400">
    <property type="entry name" value="WD40"/>
    <property type="match status" value="4"/>
</dbReference>
<dbReference type="OMA" id="WEEPPAN"/>